<dbReference type="GO" id="GO:0015627">
    <property type="term" value="C:type II protein secretion system complex"/>
    <property type="evidence" value="ECO:0007669"/>
    <property type="project" value="TreeGrafter"/>
</dbReference>
<reference evidence="2 3" key="1">
    <citation type="submission" date="2014-04" db="EMBL/GenBank/DDBJ databases">
        <title>Aquimarina sp. 22II-S11-z7 Genome Sequencing.</title>
        <authorList>
            <person name="Lai Q."/>
        </authorList>
    </citation>
    <scope>NUCLEOTIDE SEQUENCE [LARGE SCALE GENOMIC DNA]</scope>
    <source>
        <strain evidence="2 3">22II-S11-z7</strain>
    </source>
</reference>
<organism evidence="2 3">
    <name type="scientific">Aquimarina atlantica</name>
    <dbReference type="NCBI Taxonomy" id="1317122"/>
    <lineage>
        <taxon>Bacteria</taxon>
        <taxon>Pseudomonadati</taxon>
        <taxon>Bacteroidota</taxon>
        <taxon>Flavobacteriia</taxon>
        <taxon>Flavobacteriales</taxon>
        <taxon>Flavobacteriaceae</taxon>
        <taxon>Aquimarina</taxon>
    </lineage>
</organism>
<dbReference type="eggNOG" id="COG1555">
    <property type="taxonomic scope" value="Bacteria"/>
</dbReference>
<dbReference type="PANTHER" id="PTHR21180">
    <property type="entry name" value="ENDONUCLEASE/EXONUCLEASE/PHOSPHATASE FAMILY DOMAIN-CONTAINING PROTEIN 1"/>
    <property type="match status" value="1"/>
</dbReference>
<dbReference type="Pfam" id="PF12836">
    <property type="entry name" value="HHH_3"/>
    <property type="match status" value="2"/>
</dbReference>
<keyword evidence="1" id="KW-0812">Transmembrane</keyword>
<evidence type="ECO:0008006" key="4">
    <source>
        <dbReference type="Google" id="ProtNLM"/>
    </source>
</evidence>
<dbReference type="PANTHER" id="PTHR21180:SF32">
    <property type="entry name" value="ENDONUCLEASE_EXONUCLEASE_PHOSPHATASE FAMILY DOMAIN-CONTAINING PROTEIN 1"/>
    <property type="match status" value="1"/>
</dbReference>
<protein>
    <recommendedName>
        <fullName evidence="4">Competence protein ComEA</fullName>
    </recommendedName>
</protein>
<evidence type="ECO:0000313" key="2">
    <source>
        <dbReference type="EMBL" id="EZH73059.1"/>
    </source>
</evidence>
<dbReference type="RefSeq" id="WP_034242825.1">
    <property type="nucleotide sequence ID" value="NZ_AQRA01000006.1"/>
</dbReference>
<keyword evidence="1" id="KW-0472">Membrane</keyword>
<name>A0A023BT11_9FLAO</name>
<dbReference type="EMBL" id="AQRA01000006">
    <property type="protein sequence ID" value="EZH73059.1"/>
    <property type="molecule type" value="Genomic_DNA"/>
</dbReference>
<dbReference type="OrthoDB" id="981124at2"/>
<dbReference type="AlphaFoldDB" id="A0A023BT11"/>
<evidence type="ECO:0000256" key="1">
    <source>
        <dbReference type="SAM" id="Phobius"/>
    </source>
</evidence>
<proteinExistence type="predicted"/>
<dbReference type="InterPro" id="IPR051675">
    <property type="entry name" value="Endo/Exo/Phosphatase_dom_1"/>
</dbReference>
<dbReference type="SUPFAM" id="SSF47781">
    <property type="entry name" value="RuvA domain 2-like"/>
    <property type="match status" value="2"/>
</dbReference>
<dbReference type="STRING" id="1317122.ATO12_18765"/>
<sequence length="292" mass="34169">MNYKKSHFEIHSRFRNGIFLLSIILFAALIAYYFYPKSFSQQYSFAELTSFQQQIDSLKSIAEQQKKQYRLQPFNPNFISDHKGYTLGLSTSELDRLHAYRNDNKWINSIADFKKVTQVSDSVLSVISPLFKFPAWTKKSNKEGTRKYAKKKFPIKSYDQKKDLNTVSREELEQSIGLPDFVADRIIKYRNSIGGFTLDIQLEDVYGLYDNQKDKILSMFTVKTPKKIKKINVNTASVNELVEIPYFDFEMALDIKEFIEDNGNILNFNELEEIEGFSLKKIDRIKLYLTLN</sequence>
<dbReference type="Proteomes" id="UP000023541">
    <property type="component" value="Unassembled WGS sequence"/>
</dbReference>
<gene>
    <name evidence="2" type="ORF">ATO12_18765</name>
</gene>
<keyword evidence="1" id="KW-1133">Transmembrane helix</keyword>
<dbReference type="Gene3D" id="1.10.150.320">
    <property type="entry name" value="Photosystem II 12 kDa extrinsic protein"/>
    <property type="match status" value="1"/>
</dbReference>
<accession>A0A023BT11</accession>
<evidence type="ECO:0000313" key="3">
    <source>
        <dbReference type="Proteomes" id="UP000023541"/>
    </source>
</evidence>
<keyword evidence="3" id="KW-1185">Reference proteome</keyword>
<dbReference type="GO" id="GO:0015628">
    <property type="term" value="P:protein secretion by the type II secretion system"/>
    <property type="evidence" value="ECO:0007669"/>
    <property type="project" value="TreeGrafter"/>
</dbReference>
<feature type="transmembrane region" description="Helical" evidence="1">
    <location>
        <begin position="16"/>
        <end position="35"/>
    </location>
</feature>
<comment type="caution">
    <text evidence="2">The sequence shown here is derived from an EMBL/GenBank/DDBJ whole genome shotgun (WGS) entry which is preliminary data.</text>
</comment>
<dbReference type="InterPro" id="IPR010994">
    <property type="entry name" value="RuvA_2-like"/>
</dbReference>
<dbReference type="Gene3D" id="1.10.150.280">
    <property type="entry name" value="AF1531-like domain"/>
    <property type="match status" value="1"/>
</dbReference>